<dbReference type="AlphaFoldDB" id="A0A2T2YB00"/>
<protein>
    <recommendedName>
        <fullName evidence="4">HTH araC/xylS-type domain-containing protein</fullName>
    </recommendedName>
</protein>
<dbReference type="InterPro" id="IPR018060">
    <property type="entry name" value="HTH_AraC"/>
</dbReference>
<dbReference type="PROSITE" id="PS01124">
    <property type="entry name" value="HTH_ARAC_FAMILY_2"/>
    <property type="match status" value="1"/>
</dbReference>
<keyword evidence="3" id="KW-0804">Transcription</keyword>
<organism evidence="5 6">
    <name type="scientific">Adhaeribacter arboris</name>
    <dbReference type="NCBI Taxonomy" id="2072846"/>
    <lineage>
        <taxon>Bacteria</taxon>
        <taxon>Pseudomonadati</taxon>
        <taxon>Bacteroidota</taxon>
        <taxon>Cytophagia</taxon>
        <taxon>Cytophagales</taxon>
        <taxon>Hymenobacteraceae</taxon>
        <taxon>Adhaeribacter</taxon>
    </lineage>
</organism>
<evidence type="ECO:0000256" key="3">
    <source>
        <dbReference type="ARBA" id="ARBA00023163"/>
    </source>
</evidence>
<dbReference type="SUPFAM" id="SSF46689">
    <property type="entry name" value="Homeodomain-like"/>
    <property type="match status" value="1"/>
</dbReference>
<dbReference type="PANTHER" id="PTHR46796">
    <property type="entry name" value="HTH-TYPE TRANSCRIPTIONAL ACTIVATOR RHAS-RELATED"/>
    <property type="match status" value="1"/>
</dbReference>
<evidence type="ECO:0000256" key="2">
    <source>
        <dbReference type="ARBA" id="ARBA00023125"/>
    </source>
</evidence>
<dbReference type="GO" id="GO:0043565">
    <property type="term" value="F:sequence-specific DNA binding"/>
    <property type="evidence" value="ECO:0007669"/>
    <property type="project" value="InterPro"/>
</dbReference>
<dbReference type="InterPro" id="IPR018062">
    <property type="entry name" value="HTH_AraC-typ_CS"/>
</dbReference>
<keyword evidence="2" id="KW-0238">DNA-binding</keyword>
<dbReference type="Gene3D" id="1.10.10.60">
    <property type="entry name" value="Homeodomain-like"/>
    <property type="match status" value="1"/>
</dbReference>
<comment type="caution">
    <text evidence="5">The sequence shown here is derived from an EMBL/GenBank/DDBJ whole genome shotgun (WGS) entry which is preliminary data.</text>
</comment>
<feature type="domain" description="HTH araC/xylS-type" evidence="4">
    <location>
        <begin position="7"/>
        <end position="108"/>
    </location>
</feature>
<evidence type="ECO:0000313" key="5">
    <source>
        <dbReference type="EMBL" id="PSR52711.1"/>
    </source>
</evidence>
<dbReference type="GO" id="GO:0003700">
    <property type="term" value="F:DNA-binding transcription factor activity"/>
    <property type="evidence" value="ECO:0007669"/>
    <property type="project" value="InterPro"/>
</dbReference>
<dbReference type="Proteomes" id="UP000240357">
    <property type="component" value="Unassembled WGS sequence"/>
</dbReference>
<dbReference type="SMART" id="SM00342">
    <property type="entry name" value="HTH_ARAC"/>
    <property type="match status" value="1"/>
</dbReference>
<keyword evidence="6" id="KW-1185">Reference proteome</keyword>
<accession>A0A2T2YB00</accession>
<dbReference type="InterPro" id="IPR009057">
    <property type="entry name" value="Homeodomain-like_sf"/>
</dbReference>
<gene>
    <name evidence="5" type="ORF">AHMF7605_03805</name>
</gene>
<evidence type="ECO:0000313" key="6">
    <source>
        <dbReference type="Proteomes" id="UP000240357"/>
    </source>
</evidence>
<keyword evidence="1" id="KW-0805">Transcription regulation</keyword>
<dbReference type="EMBL" id="PYFT01000001">
    <property type="protein sequence ID" value="PSR52711.1"/>
    <property type="molecule type" value="Genomic_DNA"/>
</dbReference>
<name>A0A2T2YB00_9BACT</name>
<dbReference type="PANTHER" id="PTHR46796:SF13">
    <property type="entry name" value="HTH-TYPE TRANSCRIPTIONAL ACTIVATOR RHAS"/>
    <property type="match status" value="1"/>
</dbReference>
<evidence type="ECO:0000259" key="4">
    <source>
        <dbReference type="PROSITE" id="PS01124"/>
    </source>
</evidence>
<reference evidence="5 6" key="1">
    <citation type="submission" date="2018-03" db="EMBL/GenBank/DDBJ databases">
        <title>Adhaeribacter sp. HMF7605 Genome sequencing and assembly.</title>
        <authorList>
            <person name="Kang H."/>
            <person name="Kang J."/>
            <person name="Cha I."/>
            <person name="Kim H."/>
            <person name="Joh K."/>
        </authorList>
    </citation>
    <scope>NUCLEOTIDE SEQUENCE [LARGE SCALE GENOMIC DNA]</scope>
    <source>
        <strain evidence="5 6">HMF7605</strain>
    </source>
</reference>
<dbReference type="PROSITE" id="PS00041">
    <property type="entry name" value="HTH_ARAC_FAMILY_1"/>
    <property type="match status" value="1"/>
</dbReference>
<dbReference type="InterPro" id="IPR050204">
    <property type="entry name" value="AraC_XylS_family_regulators"/>
</dbReference>
<dbReference type="Pfam" id="PF12833">
    <property type="entry name" value="HTH_18"/>
    <property type="match status" value="1"/>
</dbReference>
<proteinExistence type="predicted"/>
<sequence length="125" mass="14871">MRYHSGDQIREACRRLMITNGQMTMTDLAYHTNMPLRTLERQFTERVGVSPKLFARFKRFHQALALMNYPKPATWTDIALTCGYYDQAHFIKEFKTFSNQSPTTYCPSEFLLYNQMVLYRNFISF</sequence>
<evidence type="ECO:0000256" key="1">
    <source>
        <dbReference type="ARBA" id="ARBA00023015"/>
    </source>
</evidence>